<sequence>MTRRVNRRALIVRCACVLAALGCAAAASGCSTLGVKPWQRGILARADMRPGGSAMDDFIDGHIYFAKEASSGGRSFAGGGCGCND</sequence>
<reference evidence="2" key="1">
    <citation type="submission" date="2013-08" db="EMBL/GenBank/DDBJ databases">
        <authorList>
            <person name="Mendez C."/>
            <person name="Richter M."/>
            <person name="Ferrer M."/>
            <person name="Sanchez J."/>
        </authorList>
    </citation>
    <scope>NUCLEOTIDE SEQUENCE</scope>
</reference>
<comment type="caution">
    <text evidence="2">The sequence shown here is derived from an EMBL/GenBank/DDBJ whole genome shotgun (WGS) entry which is preliminary data.</text>
</comment>
<dbReference type="AlphaFoldDB" id="T1C555"/>
<dbReference type="Pfam" id="PF14086">
    <property type="entry name" value="DUF4266"/>
    <property type="match status" value="1"/>
</dbReference>
<dbReference type="PROSITE" id="PS51257">
    <property type="entry name" value="PROKAR_LIPOPROTEIN"/>
    <property type="match status" value="1"/>
</dbReference>
<organism evidence="2">
    <name type="scientific">mine drainage metagenome</name>
    <dbReference type="NCBI Taxonomy" id="410659"/>
    <lineage>
        <taxon>unclassified sequences</taxon>
        <taxon>metagenomes</taxon>
        <taxon>ecological metagenomes</taxon>
    </lineage>
</organism>
<feature type="domain" description="DUF4266" evidence="1">
    <location>
        <begin position="35"/>
        <end position="84"/>
    </location>
</feature>
<name>T1C555_9ZZZZ</name>
<dbReference type="EMBL" id="AUZX01006962">
    <property type="protein sequence ID" value="EQD61260.1"/>
    <property type="molecule type" value="Genomic_DNA"/>
</dbReference>
<dbReference type="InterPro" id="IPR025362">
    <property type="entry name" value="DUF4266"/>
</dbReference>
<accession>T1C555</accession>
<reference evidence="2" key="2">
    <citation type="journal article" date="2014" name="ISME J.">
        <title>Microbial stratification in low pH oxic and suboxic macroscopic growths along an acid mine drainage.</title>
        <authorList>
            <person name="Mendez-Garcia C."/>
            <person name="Mesa V."/>
            <person name="Sprenger R.R."/>
            <person name="Richter M."/>
            <person name="Diez M.S."/>
            <person name="Solano J."/>
            <person name="Bargiela R."/>
            <person name="Golyshina O.V."/>
            <person name="Manteca A."/>
            <person name="Ramos J.L."/>
            <person name="Gallego J.R."/>
            <person name="Llorente I."/>
            <person name="Martins Dos Santos V.A."/>
            <person name="Jensen O.N."/>
            <person name="Pelaez A.I."/>
            <person name="Sanchez J."/>
            <person name="Ferrer M."/>
        </authorList>
    </citation>
    <scope>NUCLEOTIDE SEQUENCE</scope>
</reference>
<proteinExistence type="predicted"/>
<evidence type="ECO:0000259" key="1">
    <source>
        <dbReference type="Pfam" id="PF14086"/>
    </source>
</evidence>
<protein>
    <recommendedName>
        <fullName evidence="1">DUF4266 domain-containing protein</fullName>
    </recommendedName>
</protein>
<evidence type="ECO:0000313" key="2">
    <source>
        <dbReference type="EMBL" id="EQD61260.1"/>
    </source>
</evidence>
<gene>
    <name evidence="2" type="ORF">B1A_09770</name>
</gene>